<gene>
    <name evidence="2" type="ORF">V0288_22435</name>
</gene>
<protein>
    <submittedName>
        <fullName evidence="2">Uncharacterized protein</fullName>
    </submittedName>
</protein>
<dbReference type="EMBL" id="JBAFSM010000064">
    <property type="protein sequence ID" value="MEG3439902.1"/>
    <property type="molecule type" value="Genomic_DNA"/>
</dbReference>
<feature type="region of interest" description="Disordered" evidence="1">
    <location>
        <begin position="196"/>
        <end position="217"/>
    </location>
</feature>
<dbReference type="AlphaFoldDB" id="A0AAW9QYV9"/>
<feature type="compositionally biased region" description="Polar residues" evidence="1">
    <location>
        <begin position="198"/>
        <end position="217"/>
    </location>
</feature>
<sequence length="217" mass="24572">MPTSNVVVLGIERRSYFKRGTNEEVVNCRVFYYKTQDKHNSRLERGFFPLVMDVHPDFGISDFESDFPAVYDFKSCLRRDLRSGKGIPVLQEIEFIDNVIVDKSDGFLVLGAKKLDFTTEDGSRYRGIKLFYLDVNGYQVSDDAVGLLPIEQNIADAKFDIFQRLPAYYDLDFGEVRGRGGSSVIKLFGAKFKAPWNHGSSQESSDPSLFSTTQEAS</sequence>
<organism evidence="2 3">
    <name type="scientific">Pannus brasiliensis CCIBt3594</name>
    <dbReference type="NCBI Taxonomy" id="1427578"/>
    <lineage>
        <taxon>Bacteria</taxon>
        <taxon>Bacillati</taxon>
        <taxon>Cyanobacteriota</taxon>
        <taxon>Cyanophyceae</taxon>
        <taxon>Oscillatoriophycideae</taxon>
        <taxon>Chroococcales</taxon>
        <taxon>Microcystaceae</taxon>
        <taxon>Pannus</taxon>
    </lineage>
</organism>
<keyword evidence="3" id="KW-1185">Reference proteome</keyword>
<dbReference type="Proteomes" id="UP001328733">
    <property type="component" value="Unassembled WGS sequence"/>
</dbReference>
<evidence type="ECO:0000313" key="3">
    <source>
        <dbReference type="Proteomes" id="UP001328733"/>
    </source>
</evidence>
<accession>A0AAW9QYV9</accession>
<evidence type="ECO:0000313" key="2">
    <source>
        <dbReference type="EMBL" id="MEG3439902.1"/>
    </source>
</evidence>
<name>A0AAW9QYV9_9CHRO</name>
<dbReference type="RefSeq" id="WP_332867374.1">
    <property type="nucleotide sequence ID" value="NZ_JBAFSM010000064.1"/>
</dbReference>
<evidence type="ECO:0000256" key="1">
    <source>
        <dbReference type="SAM" id="MobiDB-lite"/>
    </source>
</evidence>
<proteinExistence type="predicted"/>
<comment type="caution">
    <text evidence="2">The sequence shown here is derived from an EMBL/GenBank/DDBJ whole genome shotgun (WGS) entry which is preliminary data.</text>
</comment>
<reference evidence="2 3" key="1">
    <citation type="submission" date="2024-01" db="EMBL/GenBank/DDBJ databases">
        <title>Genomic insights into the taxonomy and metabolism of the cyanobacterium Pannus brasiliensis CCIBt3594.</title>
        <authorList>
            <person name="Machado M."/>
            <person name="Botero N.B."/>
            <person name="Andreote A.P.D."/>
            <person name="Feitosa A.M.T."/>
            <person name="Popin R."/>
            <person name="Sivonen K."/>
            <person name="Fiore M.F."/>
        </authorList>
    </citation>
    <scope>NUCLEOTIDE SEQUENCE [LARGE SCALE GENOMIC DNA]</scope>
    <source>
        <strain evidence="2 3">CCIBt3594</strain>
    </source>
</reference>